<dbReference type="SUPFAM" id="SSF57716">
    <property type="entry name" value="Glucocorticoid receptor-like (DNA-binding domain)"/>
    <property type="match status" value="1"/>
</dbReference>
<evidence type="ECO:0000256" key="5">
    <source>
        <dbReference type="ARBA" id="ARBA00022763"/>
    </source>
</evidence>
<dbReference type="Pfam" id="PF06831">
    <property type="entry name" value="H2TH"/>
    <property type="match status" value="1"/>
</dbReference>
<dbReference type="Gene3D" id="3.20.190.10">
    <property type="entry name" value="MutM-like, N-terminal"/>
    <property type="match status" value="1"/>
</dbReference>
<comment type="function">
    <text evidence="15">Involved in base excision repair of DNA damaged by oxidation or by mutagenic agents. Acts as DNA glycosylase that recognizes and removes damaged bases. Has a preference for oxidized purines, such as 7,8-dihydro-8-oxoguanine (8-oxoG). Has AP (apurinic/apyrimidinic) lyase activity and introduces nicks in the DNA strand. Cleaves the DNA backbone by beta-delta elimination to generate a single-strand break at the site of the removed base with both 3'- and 5'-phosphates.</text>
</comment>
<comment type="catalytic activity">
    <reaction evidence="1 15">
        <text>Hydrolysis of DNA containing ring-opened 7-methylguanine residues, releasing 2,6-diamino-4-hydroxy-5-(N-methyl)formamidopyrimidine.</text>
        <dbReference type="EC" id="3.2.2.23"/>
    </reaction>
</comment>
<proteinExistence type="inferred from homology"/>
<evidence type="ECO:0000256" key="15">
    <source>
        <dbReference type="HAMAP-Rule" id="MF_00103"/>
    </source>
</evidence>
<evidence type="ECO:0000256" key="9">
    <source>
        <dbReference type="ARBA" id="ARBA00023125"/>
    </source>
</evidence>
<name>A0ABV6Q387_9DEIN</name>
<dbReference type="RefSeq" id="WP_188846413.1">
    <property type="nucleotide sequence ID" value="NZ_BMPJ01000006.1"/>
</dbReference>
<comment type="subunit">
    <text evidence="3 15">Monomer.</text>
</comment>
<dbReference type="NCBIfam" id="TIGR00577">
    <property type="entry name" value="fpg"/>
    <property type="match status" value="1"/>
</dbReference>
<keyword evidence="5 15" id="KW-0227">DNA damage</keyword>
<evidence type="ECO:0000256" key="2">
    <source>
        <dbReference type="ARBA" id="ARBA00009409"/>
    </source>
</evidence>
<comment type="cofactor">
    <cofactor evidence="15">
        <name>Zn(2+)</name>
        <dbReference type="ChEBI" id="CHEBI:29105"/>
    </cofactor>
    <text evidence="15">Binds 1 zinc ion per subunit.</text>
</comment>
<evidence type="ECO:0000256" key="11">
    <source>
        <dbReference type="ARBA" id="ARBA00023239"/>
    </source>
</evidence>
<dbReference type="InterPro" id="IPR010979">
    <property type="entry name" value="Ribosomal_uS13-like_H2TH"/>
</dbReference>
<accession>A0ABV6Q387</accession>
<evidence type="ECO:0000313" key="19">
    <source>
        <dbReference type="Proteomes" id="UP001589830"/>
    </source>
</evidence>
<dbReference type="PROSITE" id="PS51068">
    <property type="entry name" value="FPG_CAT"/>
    <property type="match status" value="1"/>
</dbReference>
<reference evidence="18 19" key="1">
    <citation type="submission" date="2024-09" db="EMBL/GenBank/DDBJ databases">
        <authorList>
            <person name="Sun Q."/>
            <person name="Mori K."/>
        </authorList>
    </citation>
    <scope>NUCLEOTIDE SEQUENCE [LARGE SCALE GENOMIC DNA]</scope>
    <source>
        <strain evidence="18 19">NCAIM B.02340</strain>
    </source>
</reference>
<dbReference type="InterPro" id="IPR010663">
    <property type="entry name" value="Znf_FPG/IleRS"/>
</dbReference>
<keyword evidence="4 15" id="KW-0479">Metal-binding</keyword>
<evidence type="ECO:0000256" key="14">
    <source>
        <dbReference type="ARBA" id="ARBA00044632"/>
    </source>
</evidence>
<keyword evidence="9 15" id="KW-0238">DNA-binding</keyword>
<dbReference type="Pfam" id="PF01149">
    <property type="entry name" value="Fapy_DNA_glyco"/>
    <property type="match status" value="1"/>
</dbReference>
<evidence type="ECO:0000256" key="12">
    <source>
        <dbReference type="ARBA" id="ARBA00023268"/>
    </source>
</evidence>
<evidence type="ECO:0000256" key="4">
    <source>
        <dbReference type="ARBA" id="ARBA00022723"/>
    </source>
</evidence>
<feature type="binding site" evidence="15">
    <location>
        <position position="100"/>
    </location>
    <ligand>
        <name>DNA</name>
        <dbReference type="ChEBI" id="CHEBI:16991"/>
    </ligand>
</feature>
<feature type="domain" description="Formamidopyrimidine-DNA glycosylase catalytic" evidence="17">
    <location>
        <begin position="2"/>
        <end position="103"/>
    </location>
</feature>
<dbReference type="Gene3D" id="1.10.8.50">
    <property type="match status" value="1"/>
</dbReference>
<feature type="binding site" evidence="15">
    <location>
        <position position="82"/>
    </location>
    <ligand>
        <name>DNA</name>
        <dbReference type="ChEBI" id="CHEBI:16991"/>
    </ligand>
</feature>
<dbReference type="EC" id="3.2.2.23" evidence="15"/>
<keyword evidence="12 15" id="KW-0511">Multifunctional enzyme</keyword>
<dbReference type="SUPFAM" id="SSF46946">
    <property type="entry name" value="S13-like H2TH domain"/>
    <property type="match status" value="1"/>
</dbReference>
<dbReference type="NCBIfam" id="NF011386">
    <property type="entry name" value="PRK14811.1"/>
    <property type="match status" value="1"/>
</dbReference>
<evidence type="ECO:0000256" key="1">
    <source>
        <dbReference type="ARBA" id="ARBA00001668"/>
    </source>
</evidence>
<dbReference type="SUPFAM" id="SSF81624">
    <property type="entry name" value="N-terminal domain of MutM-like DNA repair proteins"/>
    <property type="match status" value="1"/>
</dbReference>
<keyword evidence="6 15" id="KW-0863">Zinc-finger</keyword>
<dbReference type="SMART" id="SM00898">
    <property type="entry name" value="Fapy_DNA_glyco"/>
    <property type="match status" value="1"/>
</dbReference>
<keyword evidence="11 15" id="KW-0456">Lyase</keyword>
<dbReference type="HAMAP" id="MF_00103">
    <property type="entry name" value="Fapy_DNA_glycosyl"/>
    <property type="match status" value="1"/>
</dbReference>
<evidence type="ECO:0000259" key="16">
    <source>
        <dbReference type="PROSITE" id="PS51066"/>
    </source>
</evidence>
<evidence type="ECO:0000256" key="6">
    <source>
        <dbReference type="ARBA" id="ARBA00022771"/>
    </source>
</evidence>
<dbReference type="InterPro" id="IPR015886">
    <property type="entry name" value="H2TH_FPG"/>
</dbReference>
<feature type="active site" description="Proton donor" evidence="15">
    <location>
        <position position="3"/>
    </location>
</feature>
<dbReference type="InterPro" id="IPR015887">
    <property type="entry name" value="DNA_glyclase_Znf_dom_DNA_BS"/>
</dbReference>
<dbReference type="InterPro" id="IPR035937">
    <property type="entry name" value="FPG_N"/>
</dbReference>
<feature type="active site" description="Proton donor; for beta-elimination activity" evidence="15">
    <location>
        <position position="53"/>
    </location>
</feature>
<dbReference type="SMART" id="SM01232">
    <property type="entry name" value="H2TH"/>
    <property type="match status" value="1"/>
</dbReference>
<evidence type="ECO:0000256" key="8">
    <source>
        <dbReference type="ARBA" id="ARBA00022833"/>
    </source>
</evidence>
<dbReference type="PANTHER" id="PTHR22993">
    <property type="entry name" value="FORMAMIDOPYRIMIDINE-DNA GLYCOSYLASE"/>
    <property type="match status" value="1"/>
</dbReference>
<feature type="active site" description="Proton donor; for delta-elimination activity" evidence="15">
    <location>
        <position position="254"/>
    </location>
</feature>
<dbReference type="EMBL" id="JBHLTW010000044">
    <property type="protein sequence ID" value="MFC0596564.1"/>
    <property type="molecule type" value="Genomic_DNA"/>
</dbReference>
<dbReference type="GO" id="GO:0008534">
    <property type="term" value="F:oxidized purine nucleobase lesion DNA N-glycosylase activity"/>
    <property type="evidence" value="ECO:0007669"/>
    <property type="project" value="UniProtKB-EC"/>
</dbReference>
<keyword evidence="10 15" id="KW-0234">DNA repair</keyword>
<evidence type="ECO:0000313" key="18">
    <source>
        <dbReference type="EMBL" id="MFC0596564.1"/>
    </source>
</evidence>
<dbReference type="Proteomes" id="UP001589830">
    <property type="component" value="Unassembled WGS sequence"/>
</dbReference>
<dbReference type="InterPro" id="IPR000214">
    <property type="entry name" value="Znf_DNA_glyclase/AP_lyase"/>
</dbReference>
<evidence type="ECO:0000256" key="13">
    <source>
        <dbReference type="ARBA" id="ARBA00023295"/>
    </source>
</evidence>
<dbReference type="NCBIfam" id="NF002211">
    <property type="entry name" value="PRK01103.1"/>
    <property type="match status" value="1"/>
</dbReference>
<keyword evidence="8 15" id="KW-0862">Zinc</keyword>
<comment type="similarity">
    <text evidence="2 15">Belongs to the FPG family.</text>
</comment>
<dbReference type="InterPro" id="IPR012319">
    <property type="entry name" value="FPG_cat"/>
</dbReference>
<dbReference type="PROSITE" id="PS01242">
    <property type="entry name" value="ZF_FPG_1"/>
    <property type="match status" value="1"/>
</dbReference>
<keyword evidence="13 15" id="KW-0326">Glycosidase</keyword>
<evidence type="ECO:0000256" key="3">
    <source>
        <dbReference type="ARBA" id="ARBA00011245"/>
    </source>
</evidence>
<feature type="domain" description="FPG-type" evidence="16">
    <location>
        <begin position="230"/>
        <end position="264"/>
    </location>
</feature>
<gene>
    <name evidence="15" type="primary">mutM</name>
    <name evidence="15" type="synonym">fpg</name>
    <name evidence="18" type="ORF">ACFFFP_10380</name>
</gene>
<protein>
    <recommendedName>
        <fullName evidence="15">Formamidopyrimidine-DNA glycosylase</fullName>
        <shortName evidence="15">Fapy-DNA glycosylase</shortName>
        <ecNumber evidence="15">3.2.2.23</ecNumber>
    </recommendedName>
    <alternativeName>
        <fullName evidence="15">DNA-(apurinic or apyrimidinic site) lyase MutM</fullName>
        <shortName evidence="15">AP lyase MutM</shortName>
        <ecNumber evidence="15">4.2.99.18</ecNumber>
    </alternativeName>
</protein>
<dbReference type="InterPro" id="IPR020629">
    <property type="entry name" value="FPG_Glyclase"/>
</dbReference>
<evidence type="ECO:0000259" key="17">
    <source>
        <dbReference type="PROSITE" id="PS51068"/>
    </source>
</evidence>
<dbReference type="PANTHER" id="PTHR22993:SF9">
    <property type="entry name" value="FORMAMIDOPYRIMIDINE-DNA GLYCOSYLASE"/>
    <property type="match status" value="1"/>
</dbReference>
<feature type="active site" description="Schiff-base intermediate with DNA" evidence="15">
    <location>
        <position position="2"/>
    </location>
</feature>
<comment type="catalytic activity">
    <reaction evidence="14 15">
        <text>2'-deoxyribonucleotide-(2'-deoxyribose 5'-phosphate)-2'-deoxyribonucleotide-DNA = a 3'-end 2'-deoxyribonucleotide-(2,3-dehydro-2,3-deoxyribose 5'-phosphate)-DNA + a 5'-end 5'-phospho-2'-deoxyribonucleoside-DNA + H(+)</text>
        <dbReference type="Rhea" id="RHEA:66592"/>
        <dbReference type="Rhea" id="RHEA-COMP:13180"/>
        <dbReference type="Rhea" id="RHEA-COMP:16897"/>
        <dbReference type="Rhea" id="RHEA-COMP:17067"/>
        <dbReference type="ChEBI" id="CHEBI:15378"/>
        <dbReference type="ChEBI" id="CHEBI:136412"/>
        <dbReference type="ChEBI" id="CHEBI:157695"/>
        <dbReference type="ChEBI" id="CHEBI:167181"/>
        <dbReference type="EC" id="4.2.99.18"/>
    </reaction>
</comment>
<dbReference type="PROSITE" id="PS51066">
    <property type="entry name" value="ZF_FPG_2"/>
    <property type="match status" value="1"/>
</dbReference>
<dbReference type="EC" id="4.2.99.18" evidence="15"/>
<evidence type="ECO:0000256" key="10">
    <source>
        <dbReference type="ARBA" id="ARBA00023204"/>
    </source>
</evidence>
<comment type="caution">
    <text evidence="15">Lacks conserved residue(s) required for the propagation of feature annotation.</text>
</comment>
<organism evidence="18 19">
    <name type="scientific">Thermus composti</name>
    <dbReference type="NCBI Taxonomy" id="532059"/>
    <lineage>
        <taxon>Bacteria</taxon>
        <taxon>Thermotogati</taxon>
        <taxon>Deinococcota</taxon>
        <taxon>Deinococci</taxon>
        <taxon>Thermales</taxon>
        <taxon>Thermaceae</taxon>
        <taxon>Thermus</taxon>
    </lineage>
</organism>
<keyword evidence="7 15" id="KW-0378">Hydrolase</keyword>
<comment type="caution">
    <text evidence="18">The sequence shown here is derived from an EMBL/GenBank/DDBJ whole genome shotgun (WGS) entry which is preliminary data.</text>
</comment>
<keyword evidence="19" id="KW-1185">Reference proteome</keyword>
<dbReference type="Pfam" id="PF06827">
    <property type="entry name" value="zf-FPG_IleRS"/>
    <property type="match status" value="1"/>
</dbReference>
<evidence type="ECO:0000256" key="7">
    <source>
        <dbReference type="ARBA" id="ARBA00022801"/>
    </source>
</evidence>
<sequence length="273" mass="30955">MPELPEVETTRRRLLPLLLGRRILALDHGDPKRYRHTEKARGKRVEGLSRRGKFLLLELSEGLEAVIHLGMTGGFRLERTPHTRLVFRLDQGALFFHDPRRFGRIWVVERGDYREIPLLTRLGPEPLSEDFRFPTFWEELRRSAKPLKALLLEQRLAAGVGNIYADEALFRARLSPFLKGKEVEKEEAKRLFLALKAVLAEAVALGGSTLSDRSYQQPDGLPGGFQERHAVYGRAGLPCPACGTPIAKDVVAGRGTHFCPRCQPQRPRPRSKR</sequence>